<dbReference type="PROSITE" id="PS50082">
    <property type="entry name" value="WD_REPEATS_2"/>
    <property type="match status" value="1"/>
</dbReference>
<keyword evidence="2 5" id="KW-0853">WD repeat</keyword>
<evidence type="ECO:0000256" key="5">
    <source>
        <dbReference type="PROSITE-ProRule" id="PRU00221"/>
    </source>
</evidence>
<name>A0A316UVT4_9BASI</name>
<feature type="compositionally biased region" description="Acidic residues" evidence="6">
    <location>
        <begin position="405"/>
        <end position="421"/>
    </location>
</feature>
<evidence type="ECO:0000256" key="2">
    <source>
        <dbReference type="ARBA" id="ARBA00022574"/>
    </source>
</evidence>
<keyword evidence="4" id="KW-0539">Nucleus</keyword>
<organism evidence="7 8">
    <name type="scientific">Jaminaea rosea</name>
    <dbReference type="NCBI Taxonomy" id="1569628"/>
    <lineage>
        <taxon>Eukaryota</taxon>
        <taxon>Fungi</taxon>
        <taxon>Dikarya</taxon>
        <taxon>Basidiomycota</taxon>
        <taxon>Ustilaginomycotina</taxon>
        <taxon>Exobasidiomycetes</taxon>
        <taxon>Microstromatales</taxon>
        <taxon>Microstromatales incertae sedis</taxon>
        <taxon>Jaminaea</taxon>
    </lineage>
</organism>
<dbReference type="PANTHER" id="PTHR44040">
    <property type="entry name" value="RETINOBLASTOMA-BINDING PROTEIN 5"/>
    <property type="match status" value="1"/>
</dbReference>
<dbReference type="InterPro" id="IPR036322">
    <property type="entry name" value="WD40_repeat_dom_sf"/>
</dbReference>
<dbReference type="InterPro" id="IPR037850">
    <property type="entry name" value="RBBP5/Swd1"/>
</dbReference>
<proteinExistence type="predicted"/>
<dbReference type="InterPro" id="IPR001680">
    <property type="entry name" value="WD40_rpt"/>
</dbReference>
<keyword evidence="3" id="KW-0677">Repeat</keyword>
<dbReference type="RefSeq" id="XP_025363053.1">
    <property type="nucleotide sequence ID" value="XM_025505856.1"/>
</dbReference>
<accession>A0A316UVT4</accession>
<evidence type="ECO:0000313" key="7">
    <source>
        <dbReference type="EMBL" id="PWN28441.1"/>
    </source>
</evidence>
<dbReference type="PANTHER" id="PTHR44040:SF1">
    <property type="entry name" value="RETINOBLASTOMA-BINDING PROTEIN 5"/>
    <property type="match status" value="1"/>
</dbReference>
<evidence type="ECO:0000256" key="4">
    <source>
        <dbReference type="ARBA" id="ARBA00023242"/>
    </source>
</evidence>
<dbReference type="PROSITE" id="PS00678">
    <property type="entry name" value="WD_REPEATS_1"/>
    <property type="match status" value="1"/>
</dbReference>
<evidence type="ECO:0000256" key="6">
    <source>
        <dbReference type="SAM" id="MobiDB-lite"/>
    </source>
</evidence>
<dbReference type="Proteomes" id="UP000245884">
    <property type="component" value="Unassembled WGS sequence"/>
</dbReference>
<evidence type="ECO:0000256" key="3">
    <source>
        <dbReference type="ARBA" id="ARBA00022737"/>
    </source>
</evidence>
<keyword evidence="8" id="KW-1185">Reference proteome</keyword>
<feature type="repeat" description="WD" evidence="5">
    <location>
        <begin position="69"/>
        <end position="103"/>
    </location>
</feature>
<comment type="subcellular location">
    <subcellularLocation>
        <location evidence="1">Nucleus</location>
    </subcellularLocation>
</comment>
<dbReference type="AlphaFoldDB" id="A0A316UVT4"/>
<dbReference type="SMART" id="SM00320">
    <property type="entry name" value="WD40"/>
    <property type="match status" value="7"/>
</dbReference>
<feature type="region of interest" description="Disordered" evidence="6">
    <location>
        <begin position="405"/>
        <end position="433"/>
    </location>
</feature>
<dbReference type="SUPFAM" id="SSF50978">
    <property type="entry name" value="WD40 repeat-like"/>
    <property type="match status" value="1"/>
</dbReference>
<dbReference type="EMBL" id="KZ819665">
    <property type="protein sequence ID" value="PWN28441.1"/>
    <property type="molecule type" value="Genomic_DNA"/>
</dbReference>
<protein>
    <submittedName>
        <fullName evidence="7">WD40 repeat-like protein</fullName>
    </submittedName>
</protein>
<dbReference type="Pfam" id="PF00400">
    <property type="entry name" value="WD40"/>
    <property type="match status" value="1"/>
</dbReference>
<gene>
    <name evidence="7" type="ORF">BDZ90DRAFT_231421</name>
</gene>
<dbReference type="STRING" id="1569628.A0A316UVT4"/>
<dbReference type="OrthoDB" id="196858at2759"/>
<reference evidence="7 8" key="1">
    <citation type="journal article" date="2018" name="Mol. Biol. Evol.">
        <title>Broad Genomic Sampling Reveals a Smut Pathogenic Ancestry of the Fungal Clade Ustilaginomycotina.</title>
        <authorList>
            <person name="Kijpornyongpan T."/>
            <person name="Mondo S.J."/>
            <person name="Barry K."/>
            <person name="Sandor L."/>
            <person name="Lee J."/>
            <person name="Lipzen A."/>
            <person name="Pangilinan J."/>
            <person name="LaButti K."/>
            <person name="Hainaut M."/>
            <person name="Henrissat B."/>
            <person name="Grigoriev I.V."/>
            <person name="Spatafora J.W."/>
            <person name="Aime M.C."/>
        </authorList>
    </citation>
    <scope>NUCLEOTIDE SEQUENCE [LARGE SCALE GENOMIC DNA]</scope>
    <source>
        <strain evidence="7 8">MCA 5214</strain>
    </source>
</reference>
<dbReference type="PROSITE" id="PS50294">
    <property type="entry name" value="WD_REPEATS_REGION"/>
    <property type="match status" value="1"/>
</dbReference>
<dbReference type="GeneID" id="37027679"/>
<sequence>MNQSLLNPFATPAIPESVHQVLAPQTETACLCARFNPRGLFAGQYIAAARADCAVAIYDLETRSLVRFLEGHVRPVTSLDWSSTGRFLVSGSMDWNVVVWDLKKREGGARTRTIRFDAPVSQVTFAPGTSRVLLVVLESQQAIVVDLRRKKRRRMAIPSEASSGQAGPSKWQTMELKIDLAQRHAEESGEDDAGLPPITAALFHPSGAYIFAGTTRGEILAFSFQDSPSPSSSSATCRLIARSNISGSSAIREMALDRSGRSIVVNSNDRSIRVIAIEVPPLSPINKAPPSSPDAVVSISTVHRFQDLVNRTPWNGVGFSGDGEYIYAGAAHQAAHNVYIWDRGSGILDKILEGPREPLVDADWHPVRPLILSVNVSGSLNVWFTPNAENWSAYAPGFEELEENVEYEEGEDEFDLEDEEEERRRRENDEEEGGEIDLWTLVGAPAPARGVGGTIFDVERRVKGQGDRDGQKMEVDEEQGADEQWQYAWAEDEELDGEDFALHVVLQDFQSRDYRDADTT</sequence>
<dbReference type="GO" id="GO:0048188">
    <property type="term" value="C:Set1C/COMPASS complex"/>
    <property type="evidence" value="ECO:0007669"/>
    <property type="project" value="InterPro"/>
</dbReference>
<evidence type="ECO:0000256" key="1">
    <source>
        <dbReference type="ARBA" id="ARBA00004123"/>
    </source>
</evidence>
<evidence type="ECO:0000313" key="8">
    <source>
        <dbReference type="Proteomes" id="UP000245884"/>
    </source>
</evidence>
<dbReference type="InterPro" id="IPR019775">
    <property type="entry name" value="WD40_repeat_CS"/>
</dbReference>
<dbReference type="InterPro" id="IPR015943">
    <property type="entry name" value="WD40/YVTN_repeat-like_dom_sf"/>
</dbReference>
<dbReference type="Gene3D" id="2.130.10.10">
    <property type="entry name" value="YVTN repeat-like/Quinoprotein amine dehydrogenase"/>
    <property type="match status" value="2"/>
</dbReference>